<keyword evidence="3" id="KW-0997">Cell inner membrane</keyword>
<feature type="transmembrane region" description="Helical" evidence="7">
    <location>
        <begin position="141"/>
        <end position="168"/>
    </location>
</feature>
<organism evidence="9 10">
    <name type="scientific">Blastococcus carthaginiensis</name>
    <dbReference type="NCBI Taxonomy" id="3050034"/>
    <lineage>
        <taxon>Bacteria</taxon>
        <taxon>Bacillati</taxon>
        <taxon>Actinomycetota</taxon>
        <taxon>Actinomycetes</taxon>
        <taxon>Geodermatophilales</taxon>
        <taxon>Geodermatophilaceae</taxon>
        <taxon>Blastococcus</taxon>
    </lineage>
</organism>
<keyword evidence="10" id="KW-1185">Reference proteome</keyword>
<evidence type="ECO:0000256" key="5">
    <source>
        <dbReference type="ARBA" id="ARBA00022989"/>
    </source>
</evidence>
<dbReference type="PANTHER" id="PTHR33362">
    <property type="entry name" value="SIALIC ACID TRAP TRANSPORTER PERMEASE PROTEIN SIAT-RELATED"/>
    <property type="match status" value="1"/>
</dbReference>
<gene>
    <name evidence="9" type="ORF">QOZ88_08465</name>
</gene>
<sequence length="447" mass="46320">MTAGLVALLAVLVLLVLLCTGVPVAFALAAAGVLGLVIYRGGDITSGTLGSLPYQATAEATLVVIPMFILMGVLAAHARVAEDVFRISHRLLRRLPGGLGLASIAACAGFGAVSGSSVATTATVGRVAIVEMRKYGYSVSFAAGIVAAAGTLSVLIPPSIVLVIYGIITGESIGALLTAGIIPGILSALVFMSLVIIRVRLRPAIGGYNQAPTAVDEQPSLAGNRPQGKGYAGLIKITVLFAIVIGGIYAGLFTATEAASLGALAALLMLLADVFRYGPRQLTTNLRNSFAEAASVTSFIFAILVGASLFTYFLVSAGITNSFANWALDLPVPPTVLIIVLLAIMIPLGMFLDPISIMLIVLPLAYPVVTGLGYDGIWFAILTVKMIEIGLITPPVGLNVYVLAGTPGVRLEDAFRGIGWFLPAELFTTSLLFLIPDLVTWLPSQIG</sequence>
<feature type="transmembrane region" description="Helical" evidence="7">
    <location>
        <begin position="290"/>
        <end position="315"/>
    </location>
</feature>
<dbReference type="Pfam" id="PF06808">
    <property type="entry name" value="DctM"/>
    <property type="match status" value="1"/>
</dbReference>
<dbReference type="RefSeq" id="WP_305999351.1">
    <property type="nucleotide sequence ID" value="NZ_JASNFN010000007.1"/>
</dbReference>
<evidence type="ECO:0000256" key="4">
    <source>
        <dbReference type="ARBA" id="ARBA00022692"/>
    </source>
</evidence>
<keyword evidence="2" id="KW-1003">Cell membrane</keyword>
<keyword evidence="5 7" id="KW-1133">Transmembrane helix</keyword>
<evidence type="ECO:0000256" key="1">
    <source>
        <dbReference type="ARBA" id="ARBA00004429"/>
    </source>
</evidence>
<feature type="transmembrane region" description="Helical" evidence="7">
    <location>
        <begin position="231"/>
        <end position="252"/>
    </location>
</feature>
<dbReference type="InterPro" id="IPR010656">
    <property type="entry name" value="DctM"/>
</dbReference>
<accession>A0ABT9IAS0</accession>
<keyword evidence="6 7" id="KW-0472">Membrane</keyword>
<keyword evidence="4 7" id="KW-0812">Transmembrane</keyword>
<dbReference type="Proteomes" id="UP001233673">
    <property type="component" value="Unassembled WGS sequence"/>
</dbReference>
<dbReference type="NCBIfam" id="TIGR00786">
    <property type="entry name" value="dctM"/>
    <property type="match status" value="1"/>
</dbReference>
<dbReference type="EMBL" id="JASNFN010000007">
    <property type="protein sequence ID" value="MDP5182672.1"/>
    <property type="molecule type" value="Genomic_DNA"/>
</dbReference>
<comment type="caution">
    <text evidence="9">The sequence shown here is derived from an EMBL/GenBank/DDBJ whole genome shotgun (WGS) entry which is preliminary data.</text>
</comment>
<feature type="transmembrane region" description="Helical" evidence="7">
    <location>
        <begin position="335"/>
        <end position="365"/>
    </location>
</feature>
<proteinExistence type="predicted"/>
<evidence type="ECO:0000256" key="2">
    <source>
        <dbReference type="ARBA" id="ARBA00022475"/>
    </source>
</evidence>
<feature type="transmembrane region" description="Helical" evidence="7">
    <location>
        <begin position="377"/>
        <end position="398"/>
    </location>
</feature>
<dbReference type="InterPro" id="IPR004681">
    <property type="entry name" value="TRAP_DctM"/>
</dbReference>
<evidence type="ECO:0000256" key="6">
    <source>
        <dbReference type="ARBA" id="ARBA00023136"/>
    </source>
</evidence>
<feature type="transmembrane region" description="Helical" evidence="7">
    <location>
        <begin position="60"/>
        <end position="80"/>
    </location>
</feature>
<evidence type="ECO:0000259" key="8">
    <source>
        <dbReference type="Pfam" id="PF06808"/>
    </source>
</evidence>
<evidence type="ECO:0000256" key="7">
    <source>
        <dbReference type="SAM" id="Phobius"/>
    </source>
</evidence>
<dbReference type="PIRSF" id="PIRSF006066">
    <property type="entry name" value="HI0050"/>
    <property type="match status" value="1"/>
</dbReference>
<feature type="domain" description="TRAP C4-dicarboxylate transport system permease DctM subunit" evidence="8">
    <location>
        <begin position="12"/>
        <end position="422"/>
    </location>
</feature>
<name>A0ABT9IAS0_9ACTN</name>
<evidence type="ECO:0000313" key="10">
    <source>
        <dbReference type="Proteomes" id="UP001233673"/>
    </source>
</evidence>
<feature type="transmembrane region" description="Helical" evidence="7">
    <location>
        <begin position="418"/>
        <end position="442"/>
    </location>
</feature>
<reference evidence="10" key="1">
    <citation type="submission" date="2023-05" db="EMBL/GenBank/DDBJ databases">
        <title>Draft genome of Pseudofrankia sp. BMG5.37.</title>
        <authorList>
            <person name="Gtari M."/>
            <person name="Ghodhbane F."/>
            <person name="Sbissi I."/>
        </authorList>
    </citation>
    <scope>NUCLEOTIDE SEQUENCE [LARGE SCALE GENOMIC DNA]</scope>
    <source>
        <strain evidence="10">BMG 814</strain>
    </source>
</reference>
<evidence type="ECO:0000256" key="3">
    <source>
        <dbReference type="ARBA" id="ARBA00022519"/>
    </source>
</evidence>
<protein>
    <submittedName>
        <fullName evidence="9">TRAP transporter large permease</fullName>
    </submittedName>
</protein>
<feature type="transmembrane region" description="Helical" evidence="7">
    <location>
        <begin position="258"/>
        <end position="278"/>
    </location>
</feature>
<feature type="transmembrane region" description="Helical" evidence="7">
    <location>
        <begin position="6"/>
        <end position="39"/>
    </location>
</feature>
<comment type="subcellular location">
    <subcellularLocation>
        <location evidence="1">Cell inner membrane</location>
        <topology evidence="1">Multi-pass membrane protein</topology>
    </subcellularLocation>
</comment>
<feature type="transmembrane region" description="Helical" evidence="7">
    <location>
        <begin position="174"/>
        <end position="197"/>
    </location>
</feature>
<evidence type="ECO:0000313" key="9">
    <source>
        <dbReference type="EMBL" id="MDP5182672.1"/>
    </source>
</evidence>
<dbReference type="PANTHER" id="PTHR33362:SF5">
    <property type="entry name" value="C4-DICARBOXYLATE TRAP TRANSPORTER LARGE PERMEASE PROTEIN DCTM"/>
    <property type="match status" value="1"/>
</dbReference>